<evidence type="ECO:0000256" key="5">
    <source>
        <dbReference type="ARBA" id="ARBA00023136"/>
    </source>
</evidence>
<dbReference type="GO" id="GO:0032153">
    <property type="term" value="C:cell division site"/>
    <property type="evidence" value="ECO:0007669"/>
    <property type="project" value="UniProtKB-UniRule"/>
</dbReference>
<dbReference type="RefSeq" id="WP_034318003.1">
    <property type="nucleotide sequence ID" value="NZ_JAVIKA010000002.1"/>
</dbReference>
<keyword evidence="1 7" id="KW-1003">Cell membrane</keyword>
<evidence type="ECO:0000256" key="2">
    <source>
        <dbReference type="ARBA" id="ARBA00022618"/>
    </source>
</evidence>
<dbReference type="eggNOG" id="COG4839">
    <property type="taxonomic scope" value="Bacteria"/>
</dbReference>
<evidence type="ECO:0000313" key="9">
    <source>
        <dbReference type="EMBL" id="KEP27962.1"/>
    </source>
</evidence>
<keyword evidence="10" id="KW-1185">Reference proteome</keyword>
<evidence type="ECO:0000256" key="3">
    <source>
        <dbReference type="ARBA" id="ARBA00022692"/>
    </source>
</evidence>
<comment type="subcellular location">
    <subcellularLocation>
        <location evidence="7">Cell membrane</location>
        <topology evidence="7">Single-pass type II membrane protein</topology>
    </subcellularLocation>
    <text evidence="7">Localizes to the division septum where it forms a ring structure.</text>
</comment>
<evidence type="ECO:0000256" key="6">
    <source>
        <dbReference type="ARBA" id="ARBA00023306"/>
    </source>
</evidence>
<gene>
    <name evidence="7" type="primary">ftsL</name>
    <name evidence="9" type="ORF">BA70_07770</name>
</gene>
<organism evidence="9 10">
    <name type="scientific">Bacillus zhangzhouensis</name>
    <dbReference type="NCBI Taxonomy" id="1178540"/>
    <lineage>
        <taxon>Bacteria</taxon>
        <taxon>Bacillati</taxon>
        <taxon>Bacillota</taxon>
        <taxon>Bacilli</taxon>
        <taxon>Bacillales</taxon>
        <taxon>Bacillaceae</taxon>
        <taxon>Bacillus</taxon>
    </lineage>
</organism>
<evidence type="ECO:0000313" key="10">
    <source>
        <dbReference type="Proteomes" id="UP000028091"/>
    </source>
</evidence>
<protein>
    <recommendedName>
        <fullName evidence="7 8">Cell division protein FtsL</fullName>
    </recommendedName>
</protein>
<dbReference type="AlphaFoldDB" id="A0A081LFD6"/>
<evidence type="ECO:0000256" key="7">
    <source>
        <dbReference type="HAMAP-Rule" id="MF_00910"/>
    </source>
</evidence>
<evidence type="ECO:0000256" key="8">
    <source>
        <dbReference type="NCBIfam" id="TIGR02209"/>
    </source>
</evidence>
<comment type="caution">
    <text evidence="9">The sequence shown here is derived from an EMBL/GenBank/DDBJ whole genome shotgun (WGS) entry which is preliminary data.</text>
</comment>
<dbReference type="HAMAP" id="MF_00910">
    <property type="entry name" value="FtsL"/>
    <property type="match status" value="1"/>
</dbReference>
<comment type="function">
    <text evidence="7">Essential cell division protein.</text>
</comment>
<dbReference type="EMBL" id="JOTP01000002">
    <property type="protein sequence ID" value="KEP27962.1"/>
    <property type="molecule type" value="Genomic_DNA"/>
</dbReference>
<reference evidence="9 10" key="1">
    <citation type="submission" date="2012-09" db="EMBL/GenBank/DDBJ databases">
        <title>Genome Sequence of Bacillus sp. DW5-4.</title>
        <authorList>
            <person name="Lai Q."/>
            <person name="Liu Y."/>
            <person name="Shao Z."/>
        </authorList>
    </citation>
    <scope>NUCLEOTIDE SEQUENCE [LARGE SCALE GENOMIC DNA]</scope>
    <source>
        <strain evidence="9 10">DW5-4</strain>
    </source>
</reference>
<dbReference type="NCBIfam" id="TIGR02209">
    <property type="entry name" value="ftsL_broad"/>
    <property type="match status" value="1"/>
</dbReference>
<keyword evidence="5 7" id="KW-0472">Membrane</keyword>
<name>A0A081LFD6_9BACI</name>
<keyword evidence="6 7" id="KW-0131">Cell cycle</keyword>
<dbReference type="Proteomes" id="UP000028091">
    <property type="component" value="Unassembled WGS sequence"/>
</dbReference>
<dbReference type="GO" id="GO:0005886">
    <property type="term" value="C:plasma membrane"/>
    <property type="evidence" value="ECO:0007669"/>
    <property type="project" value="UniProtKB-SubCell"/>
</dbReference>
<proteinExistence type="inferred from homology"/>
<keyword evidence="2 7" id="KW-0132">Cell division</keyword>
<evidence type="ECO:0000256" key="1">
    <source>
        <dbReference type="ARBA" id="ARBA00022475"/>
    </source>
</evidence>
<keyword evidence="4 7" id="KW-1133">Transmembrane helix</keyword>
<keyword evidence="3 7" id="KW-0812">Transmembrane</keyword>
<comment type="similarity">
    <text evidence="7">Belongs to the FtsL family.</text>
</comment>
<dbReference type="InterPro" id="IPR011922">
    <property type="entry name" value="Cell_div_FtsL"/>
</dbReference>
<sequence length="115" mass="13040">MSNLAYQREVKQHQTEQQGQSVVIRRRGSITLGEKILLVMFVMALMCSSILIISKAFAVYHANIEVQKLEQQVSLESKKITELQKERDLLSEPERIIEAAKKAGLSISKDVKKVD</sequence>
<dbReference type="OrthoDB" id="2870797at2"/>
<dbReference type="GO" id="GO:0043093">
    <property type="term" value="P:FtsZ-dependent cytokinesis"/>
    <property type="evidence" value="ECO:0007669"/>
    <property type="project" value="UniProtKB-UniRule"/>
</dbReference>
<accession>A0A081LFD6</accession>
<evidence type="ECO:0000256" key="4">
    <source>
        <dbReference type="ARBA" id="ARBA00022989"/>
    </source>
</evidence>
<feature type="transmembrane region" description="Helical" evidence="7">
    <location>
        <begin position="36"/>
        <end position="60"/>
    </location>
</feature>